<protein>
    <submittedName>
        <fullName evidence="1">SRPBCC family protein</fullName>
    </submittedName>
</protein>
<accession>A0ABP8TYV2</accession>
<dbReference type="Gene3D" id="3.30.530.20">
    <property type="match status" value="1"/>
</dbReference>
<dbReference type="Proteomes" id="UP001501442">
    <property type="component" value="Unassembled WGS sequence"/>
</dbReference>
<organism evidence="1 2">
    <name type="scientific">Actinoallomurus vinaceus</name>
    <dbReference type="NCBI Taxonomy" id="1080074"/>
    <lineage>
        <taxon>Bacteria</taxon>
        <taxon>Bacillati</taxon>
        <taxon>Actinomycetota</taxon>
        <taxon>Actinomycetes</taxon>
        <taxon>Streptosporangiales</taxon>
        <taxon>Thermomonosporaceae</taxon>
        <taxon>Actinoallomurus</taxon>
    </lineage>
</organism>
<evidence type="ECO:0000313" key="1">
    <source>
        <dbReference type="EMBL" id="GAA4619839.1"/>
    </source>
</evidence>
<reference evidence="2" key="1">
    <citation type="journal article" date="2019" name="Int. J. Syst. Evol. Microbiol.">
        <title>The Global Catalogue of Microorganisms (GCM) 10K type strain sequencing project: providing services to taxonomists for standard genome sequencing and annotation.</title>
        <authorList>
            <consortium name="The Broad Institute Genomics Platform"/>
            <consortium name="The Broad Institute Genome Sequencing Center for Infectious Disease"/>
            <person name="Wu L."/>
            <person name="Ma J."/>
        </authorList>
    </citation>
    <scope>NUCLEOTIDE SEQUENCE [LARGE SCALE GENOMIC DNA]</scope>
    <source>
        <strain evidence="2">JCM 17939</strain>
    </source>
</reference>
<sequence>MVGIDTTAPVISRHEILIDAPLQTVWELQAGIGDWPTWNPDIESVTADGPLKAGMTFDWRTHGLDIRSTVQEVDAPRRLVWGGPSGGITGVHVWTFTERPEGVLVHTEESWDGEPIRANVDAMQAALDASLVAWLGHLRTAAVGSAR</sequence>
<keyword evidence="2" id="KW-1185">Reference proteome</keyword>
<dbReference type="Pfam" id="PF10604">
    <property type="entry name" value="Polyketide_cyc2"/>
    <property type="match status" value="1"/>
</dbReference>
<name>A0ABP8TYV2_9ACTN</name>
<gene>
    <name evidence="1" type="ORF">GCM10023196_001450</name>
</gene>
<dbReference type="RefSeq" id="WP_345428232.1">
    <property type="nucleotide sequence ID" value="NZ_BAABHK010000001.1"/>
</dbReference>
<comment type="caution">
    <text evidence="1">The sequence shown here is derived from an EMBL/GenBank/DDBJ whole genome shotgun (WGS) entry which is preliminary data.</text>
</comment>
<dbReference type="InterPro" id="IPR019587">
    <property type="entry name" value="Polyketide_cyclase/dehydratase"/>
</dbReference>
<dbReference type="SUPFAM" id="SSF55961">
    <property type="entry name" value="Bet v1-like"/>
    <property type="match status" value="1"/>
</dbReference>
<evidence type="ECO:0000313" key="2">
    <source>
        <dbReference type="Proteomes" id="UP001501442"/>
    </source>
</evidence>
<dbReference type="InterPro" id="IPR023393">
    <property type="entry name" value="START-like_dom_sf"/>
</dbReference>
<dbReference type="EMBL" id="BAABHK010000001">
    <property type="protein sequence ID" value="GAA4619839.1"/>
    <property type="molecule type" value="Genomic_DNA"/>
</dbReference>
<proteinExistence type="predicted"/>